<dbReference type="Gene3D" id="3.40.50.1820">
    <property type="entry name" value="alpha/beta hydrolase"/>
    <property type="match status" value="1"/>
</dbReference>
<keyword evidence="4" id="KW-1185">Reference proteome</keyword>
<protein>
    <submittedName>
        <fullName evidence="3">S9 family peptidase</fullName>
    </submittedName>
</protein>
<dbReference type="Pfam" id="PF00326">
    <property type="entry name" value="Peptidase_S9"/>
    <property type="match status" value="1"/>
</dbReference>
<dbReference type="InterPro" id="IPR011042">
    <property type="entry name" value="6-blade_b-propeller_TolB-like"/>
</dbReference>
<feature type="domain" description="Peptidase S9 prolyl oligopeptidase catalytic" evidence="2">
    <location>
        <begin position="411"/>
        <end position="621"/>
    </location>
</feature>
<reference evidence="3" key="1">
    <citation type="submission" date="2021-04" db="EMBL/GenBank/DDBJ databases">
        <title>Pseudonocardia sp. nov., isolated from sandy soil of mangrove forest.</title>
        <authorList>
            <person name="Zan Z."/>
            <person name="Huang R."/>
            <person name="Liu W."/>
        </authorList>
    </citation>
    <scope>NUCLEOTIDE SEQUENCE</scope>
    <source>
        <strain evidence="3">S2-4</strain>
    </source>
</reference>
<dbReference type="RefSeq" id="WP_252436908.1">
    <property type="nucleotide sequence ID" value="NZ_JAGSOV010000019.1"/>
</dbReference>
<gene>
    <name evidence="3" type="ORF">KDL28_08805</name>
</gene>
<organism evidence="3 4">
    <name type="scientific">Pseudonocardia humida</name>
    <dbReference type="NCBI Taxonomy" id="2800819"/>
    <lineage>
        <taxon>Bacteria</taxon>
        <taxon>Bacillati</taxon>
        <taxon>Actinomycetota</taxon>
        <taxon>Actinomycetes</taxon>
        <taxon>Pseudonocardiales</taxon>
        <taxon>Pseudonocardiaceae</taxon>
        <taxon>Pseudonocardia</taxon>
    </lineage>
</organism>
<evidence type="ECO:0000313" key="3">
    <source>
        <dbReference type="EMBL" id="MCO1655151.1"/>
    </source>
</evidence>
<evidence type="ECO:0000256" key="1">
    <source>
        <dbReference type="ARBA" id="ARBA00022801"/>
    </source>
</evidence>
<dbReference type="InterPro" id="IPR001375">
    <property type="entry name" value="Peptidase_S9_cat"/>
</dbReference>
<dbReference type="PANTHER" id="PTHR42776:SF27">
    <property type="entry name" value="DIPEPTIDYL PEPTIDASE FAMILY MEMBER 6"/>
    <property type="match status" value="1"/>
</dbReference>
<name>A0ABT0ZWR6_9PSEU</name>
<dbReference type="Proteomes" id="UP001165283">
    <property type="component" value="Unassembled WGS sequence"/>
</dbReference>
<evidence type="ECO:0000313" key="4">
    <source>
        <dbReference type="Proteomes" id="UP001165283"/>
    </source>
</evidence>
<keyword evidence="1" id="KW-0378">Hydrolase</keyword>
<dbReference type="InterPro" id="IPR029058">
    <property type="entry name" value="AB_hydrolase_fold"/>
</dbReference>
<comment type="caution">
    <text evidence="3">The sequence shown here is derived from an EMBL/GenBank/DDBJ whole genome shotgun (WGS) entry which is preliminary data.</text>
</comment>
<dbReference type="EMBL" id="JAGSOV010000019">
    <property type="protein sequence ID" value="MCO1655151.1"/>
    <property type="molecule type" value="Genomic_DNA"/>
</dbReference>
<dbReference type="Gene3D" id="2.120.10.30">
    <property type="entry name" value="TolB, C-terminal domain"/>
    <property type="match status" value="1"/>
</dbReference>
<dbReference type="SUPFAM" id="SSF82171">
    <property type="entry name" value="DPP6 N-terminal domain-like"/>
    <property type="match status" value="1"/>
</dbReference>
<evidence type="ECO:0000259" key="2">
    <source>
        <dbReference type="Pfam" id="PF00326"/>
    </source>
</evidence>
<dbReference type="SUPFAM" id="SSF53474">
    <property type="entry name" value="alpha/beta-Hydrolases"/>
    <property type="match status" value="1"/>
</dbReference>
<proteinExistence type="predicted"/>
<accession>A0ABT0ZWR6</accession>
<dbReference type="PANTHER" id="PTHR42776">
    <property type="entry name" value="SERINE PEPTIDASE S9 FAMILY MEMBER"/>
    <property type="match status" value="1"/>
</dbReference>
<sequence>MRTTDLDARTADPAARLIPRRLLFGPPDHAAPALSPDGELVAFLARHHGRSGVRVGPPGGPYDIVTPPGRDIGAFRWAEDSRHVLVEIDRDGDEDWHLHAVDVRTGDGRDLTPYPGVQALLVATSPARPDEVLVALNRDDPRRHDAFRVRISTGECELVARDEGFGTIGGTWLADRRLEVRAALRPTAEGGVEVLVRGAAGDWAVALRGGRDDDLATRLLATAQDGRSLHLVTSAVPGGDTAALCRLDPDTGALAVLHRDPAHDVDAVLLDPVDGAARAVVVEGERAHQIPLDGAVAAVLADTAVVAGDADLAVVGGDRNRRRHLVRRTDPRAPVRWYLHDARASPGERVRTLFDDRPGLCAHRLPERRPFRLRARDGLPLHGYLTLPAGRPPWPAVLLVHGGPWARDRWRLDPDAAWLADRGYLVLQVDFRGSTGYGSRFVAAGDREWGAAMHDDLVDTVEHAGRRGWAVADRIAIMGGSYGGYAALVGATRTPELFRCAVDLCGPSDLRTLLAGIPPYWDSLRALWTARVGDPDRDAALLAERSPLTRAADIRIPLFVAQGVNDPRVPRREAEQLVAALTAAGVEHEYLPLPGGHLVFDLDTELLLVERLERFLAHHLDGAVEPAGP</sequence>